<dbReference type="PANTHER" id="PTHR37299:SF1">
    <property type="entry name" value="STAGE 0 SPORULATION PROTEIN A HOMOLOG"/>
    <property type="match status" value="1"/>
</dbReference>
<keyword evidence="4" id="KW-0238">DNA-binding</keyword>
<accession>A0ABT8L171</accession>
<dbReference type="Pfam" id="PF00072">
    <property type="entry name" value="Response_reg"/>
    <property type="match status" value="1"/>
</dbReference>
<dbReference type="PROSITE" id="PS50930">
    <property type="entry name" value="HTH_LYTTR"/>
    <property type="match status" value="1"/>
</dbReference>
<dbReference type="Gene3D" id="2.40.50.1020">
    <property type="entry name" value="LytTr DNA-binding domain"/>
    <property type="match status" value="1"/>
</dbReference>
<dbReference type="InterPro" id="IPR046947">
    <property type="entry name" value="LytR-like"/>
</dbReference>
<feature type="domain" description="HTH LytTR-type" evidence="3">
    <location>
        <begin position="145"/>
        <end position="248"/>
    </location>
</feature>
<keyword evidence="1" id="KW-0597">Phosphoprotein</keyword>
<dbReference type="EMBL" id="JAUJEB010000001">
    <property type="protein sequence ID" value="MDN5211479.1"/>
    <property type="molecule type" value="Genomic_DNA"/>
</dbReference>
<evidence type="ECO:0000256" key="1">
    <source>
        <dbReference type="PROSITE-ProRule" id="PRU00169"/>
    </source>
</evidence>
<organism evidence="4 5">
    <name type="scientific">Agaribacillus aureus</name>
    <dbReference type="NCBI Taxonomy" id="3051825"/>
    <lineage>
        <taxon>Bacteria</taxon>
        <taxon>Pseudomonadati</taxon>
        <taxon>Bacteroidota</taxon>
        <taxon>Cytophagia</taxon>
        <taxon>Cytophagales</taxon>
        <taxon>Splendidivirgaceae</taxon>
        <taxon>Agaribacillus</taxon>
    </lineage>
</organism>
<comment type="caution">
    <text evidence="4">The sequence shown here is derived from an EMBL/GenBank/DDBJ whole genome shotgun (WGS) entry which is preliminary data.</text>
</comment>
<dbReference type="InterPro" id="IPR007492">
    <property type="entry name" value="LytTR_DNA-bd_dom"/>
</dbReference>
<evidence type="ECO:0000313" key="5">
    <source>
        <dbReference type="Proteomes" id="UP001172083"/>
    </source>
</evidence>
<protein>
    <submittedName>
        <fullName evidence="4">LytTR family DNA-binding domain-containing protein</fullName>
    </submittedName>
</protein>
<evidence type="ECO:0000259" key="2">
    <source>
        <dbReference type="PROSITE" id="PS50110"/>
    </source>
</evidence>
<feature type="modified residue" description="4-aspartylphosphate" evidence="1">
    <location>
        <position position="55"/>
    </location>
</feature>
<name>A0ABT8L171_9BACT</name>
<dbReference type="SUPFAM" id="SSF52172">
    <property type="entry name" value="CheY-like"/>
    <property type="match status" value="1"/>
</dbReference>
<keyword evidence="5" id="KW-1185">Reference proteome</keyword>
<evidence type="ECO:0000313" key="4">
    <source>
        <dbReference type="EMBL" id="MDN5211479.1"/>
    </source>
</evidence>
<feature type="domain" description="Response regulatory" evidence="2">
    <location>
        <begin position="3"/>
        <end position="116"/>
    </location>
</feature>
<dbReference type="Pfam" id="PF04397">
    <property type="entry name" value="LytTR"/>
    <property type="match status" value="1"/>
</dbReference>
<dbReference type="PROSITE" id="PS50110">
    <property type="entry name" value="RESPONSE_REGULATORY"/>
    <property type="match status" value="1"/>
</dbReference>
<dbReference type="PANTHER" id="PTHR37299">
    <property type="entry name" value="TRANSCRIPTIONAL REGULATOR-RELATED"/>
    <property type="match status" value="1"/>
</dbReference>
<dbReference type="Gene3D" id="3.40.50.2300">
    <property type="match status" value="1"/>
</dbReference>
<gene>
    <name evidence="4" type="ORF">QQ020_05435</name>
</gene>
<evidence type="ECO:0000259" key="3">
    <source>
        <dbReference type="PROSITE" id="PS50930"/>
    </source>
</evidence>
<dbReference type="InterPro" id="IPR001789">
    <property type="entry name" value="Sig_transdc_resp-reg_receiver"/>
</dbReference>
<dbReference type="SMART" id="SM00448">
    <property type="entry name" value="REC"/>
    <property type="match status" value="1"/>
</dbReference>
<reference evidence="4" key="1">
    <citation type="submission" date="2023-06" db="EMBL/GenBank/DDBJ databases">
        <title>Genomic of Agaribacillus aureum.</title>
        <authorList>
            <person name="Wang G."/>
        </authorList>
    </citation>
    <scope>NUCLEOTIDE SEQUENCE</scope>
    <source>
        <strain evidence="4">BMA12</strain>
    </source>
</reference>
<dbReference type="GO" id="GO:0003677">
    <property type="term" value="F:DNA binding"/>
    <property type="evidence" value="ECO:0007669"/>
    <property type="project" value="UniProtKB-KW"/>
</dbReference>
<sequence length="250" mass="28700">MLRIIIVEDELHSRESLRNLVNDYCEDVEVVAVAESVEEGLEKIISHKPDLLFLDIEMQTGTGFDLLEQSKNFSFEVIFTTAFEHYALKAIKFSAIDYLLKPIDVEELQAAVVKVQKKKDTLTQNKKLINLLSNIQNTDSKQHKITLATSEGLEFINVTDIIFCEANGSYTNFHLKQEKNLIVSKHLKEYENLLNEYNFLRVHQSYLINLAEVEKFVKSNGGYIIMKGGEQVSISHKKKEEFVLKMSEGH</sequence>
<dbReference type="RefSeq" id="WP_346756812.1">
    <property type="nucleotide sequence ID" value="NZ_JAUJEB010000001.1"/>
</dbReference>
<dbReference type="InterPro" id="IPR011006">
    <property type="entry name" value="CheY-like_superfamily"/>
</dbReference>
<proteinExistence type="predicted"/>
<dbReference type="Proteomes" id="UP001172083">
    <property type="component" value="Unassembled WGS sequence"/>
</dbReference>
<dbReference type="SMART" id="SM00850">
    <property type="entry name" value="LytTR"/>
    <property type="match status" value="1"/>
</dbReference>